<sequence length="480" mass="51444">MEAEAGLGKTAFAAHLARERGWPSHFARYANGGAVRVGLQNLAGQLARLRDLSALVPGGVLPDRAYAPEGFEALLGEAADQGPPALVVDGADEAEQSGGLPWGLPHTLPPGVHVVGTYRTGAARPASDSPSRVVRIEADDPRNRADLGAHLSTLVEDPDLATTLADRCGGVWVYLRYLLHEIRLGTRQPDELASLPPNLRAYYTAQLTRWSGSPDWRTGLLPLLATLTAAAEPLDVTTLSGLTGADVRQWCRHDLRPFLTATDESPRRYAIYHASFRELVDGAVPADGSDDERAWADALAEATRSAHGRIADRCLSTVDDYALRNLARHLVGAGREADLHRLLTAEEDGRNTWFAAHDAVDGIDTYLADLAPATTRARQRVDEAVAAGRPAPALVDLVRYLLMTSSVTGRIAGSPSDVIAALVEHGVWTPERALAHVRHQSPSLVPCHWACCCRTCPKGSCPPCCASRWTSPTRSGAPTP</sequence>
<accession>A0ABV9YA01</accession>
<proteinExistence type="predicted"/>
<dbReference type="RefSeq" id="WP_344035604.1">
    <property type="nucleotide sequence ID" value="NZ_BAAAKE010000003.1"/>
</dbReference>
<dbReference type="EMBL" id="JBHSJB010000042">
    <property type="protein sequence ID" value="MFC5059476.1"/>
    <property type="molecule type" value="Genomic_DNA"/>
</dbReference>
<organism evidence="1 2">
    <name type="scientific">Saccharothrix xinjiangensis</name>
    <dbReference type="NCBI Taxonomy" id="204798"/>
    <lineage>
        <taxon>Bacteria</taxon>
        <taxon>Bacillati</taxon>
        <taxon>Actinomycetota</taxon>
        <taxon>Actinomycetes</taxon>
        <taxon>Pseudonocardiales</taxon>
        <taxon>Pseudonocardiaceae</taxon>
        <taxon>Saccharothrix</taxon>
    </lineage>
</organism>
<evidence type="ECO:0000313" key="2">
    <source>
        <dbReference type="Proteomes" id="UP001595833"/>
    </source>
</evidence>
<protein>
    <recommendedName>
        <fullName evidence="3">NB-ARC domain-containing protein</fullName>
    </recommendedName>
</protein>
<keyword evidence="2" id="KW-1185">Reference proteome</keyword>
<comment type="caution">
    <text evidence="1">The sequence shown here is derived from an EMBL/GenBank/DDBJ whole genome shotgun (WGS) entry which is preliminary data.</text>
</comment>
<name>A0ABV9YA01_9PSEU</name>
<dbReference type="Proteomes" id="UP001595833">
    <property type="component" value="Unassembled WGS sequence"/>
</dbReference>
<evidence type="ECO:0008006" key="3">
    <source>
        <dbReference type="Google" id="ProtNLM"/>
    </source>
</evidence>
<evidence type="ECO:0000313" key="1">
    <source>
        <dbReference type="EMBL" id="MFC5059476.1"/>
    </source>
</evidence>
<gene>
    <name evidence="1" type="ORF">ACFPFM_37660</name>
</gene>
<reference evidence="2" key="1">
    <citation type="journal article" date="2019" name="Int. J. Syst. Evol. Microbiol.">
        <title>The Global Catalogue of Microorganisms (GCM) 10K type strain sequencing project: providing services to taxonomists for standard genome sequencing and annotation.</title>
        <authorList>
            <consortium name="The Broad Institute Genomics Platform"/>
            <consortium name="The Broad Institute Genome Sequencing Center for Infectious Disease"/>
            <person name="Wu L."/>
            <person name="Ma J."/>
        </authorList>
    </citation>
    <scope>NUCLEOTIDE SEQUENCE [LARGE SCALE GENOMIC DNA]</scope>
    <source>
        <strain evidence="2">KCTC 12848</strain>
    </source>
</reference>